<keyword evidence="3" id="KW-1185">Reference proteome</keyword>
<evidence type="ECO:0000313" key="2">
    <source>
        <dbReference type="EMBL" id="EMD97787.1"/>
    </source>
</evidence>
<sequence length="107" mass="11771">MNQIHPNTYIQSFEAQKASRGKIPNGLHVMDLLTAMHTSLQGVSPRLAELSSARIGKHANSKICNAVTCRRTYRPVHSGKNSSPGSFEHPSHFRRKPCSPPSVLQAI</sequence>
<proteinExistence type="predicted"/>
<reference evidence="3" key="2">
    <citation type="journal article" date="2013" name="PLoS Genet.">
        <title>Comparative genome structure, secondary metabolite, and effector coding capacity across Cochliobolus pathogens.</title>
        <authorList>
            <person name="Condon B.J."/>
            <person name="Leng Y."/>
            <person name="Wu D."/>
            <person name="Bushley K.E."/>
            <person name="Ohm R.A."/>
            <person name="Otillar R."/>
            <person name="Martin J."/>
            <person name="Schackwitz W."/>
            <person name="Grimwood J."/>
            <person name="MohdZainudin N."/>
            <person name="Xue C."/>
            <person name="Wang R."/>
            <person name="Manning V.A."/>
            <person name="Dhillon B."/>
            <person name="Tu Z.J."/>
            <person name="Steffenson B.J."/>
            <person name="Salamov A."/>
            <person name="Sun H."/>
            <person name="Lowry S."/>
            <person name="LaButti K."/>
            <person name="Han J."/>
            <person name="Copeland A."/>
            <person name="Lindquist E."/>
            <person name="Barry K."/>
            <person name="Schmutz J."/>
            <person name="Baker S.E."/>
            <person name="Ciuffetti L.M."/>
            <person name="Grigoriev I.V."/>
            <person name="Zhong S."/>
            <person name="Turgeon B.G."/>
        </authorList>
    </citation>
    <scope>NUCLEOTIDE SEQUENCE [LARGE SCALE GENOMIC DNA]</scope>
    <source>
        <strain evidence="3">C5 / ATCC 48332 / race O</strain>
    </source>
</reference>
<dbReference type="OrthoDB" id="3688211at2759"/>
<dbReference type="EMBL" id="KB445569">
    <property type="protein sequence ID" value="EMD97787.1"/>
    <property type="molecule type" value="Genomic_DNA"/>
</dbReference>
<name>M2VCN6_COCH5</name>
<evidence type="ECO:0000313" key="3">
    <source>
        <dbReference type="Proteomes" id="UP000016936"/>
    </source>
</evidence>
<reference evidence="2 3" key="1">
    <citation type="journal article" date="2012" name="PLoS Pathog.">
        <title>Diverse lifestyles and strategies of plant pathogenesis encoded in the genomes of eighteen Dothideomycetes fungi.</title>
        <authorList>
            <person name="Ohm R.A."/>
            <person name="Feau N."/>
            <person name="Henrissat B."/>
            <person name="Schoch C.L."/>
            <person name="Horwitz B.A."/>
            <person name="Barry K.W."/>
            <person name="Condon B.J."/>
            <person name="Copeland A.C."/>
            <person name="Dhillon B."/>
            <person name="Glaser F."/>
            <person name="Hesse C.N."/>
            <person name="Kosti I."/>
            <person name="LaButti K."/>
            <person name="Lindquist E.A."/>
            <person name="Lucas S."/>
            <person name="Salamov A.A."/>
            <person name="Bradshaw R.E."/>
            <person name="Ciuffetti L."/>
            <person name="Hamelin R.C."/>
            <person name="Kema G.H.J."/>
            <person name="Lawrence C."/>
            <person name="Scott J.A."/>
            <person name="Spatafora J.W."/>
            <person name="Turgeon B.G."/>
            <person name="de Wit P.J.G.M."/>
            <person name="Zhong S."/>
            <person name="Goodwin S.B."/>
            <person name="Grigoriev I.V."/>
        </authorList>
    </citation>
    <scope>NUCLEOTIDE SEQUENCE [LARGE SCALE GENOMIC DNA]</scope>
    <source>
        <strain evidence="3">C5 / ATCC 48332 / race O</strain>
    </source>
</reference>
<evidence type="ECO:0000256" key="1">
    <source>
        <dbReference type="SAM" id="MobiDB-lite"/>
    </source>
</evidence>
<dbReference type="OMA" id="ICNAVTC"/>
<gene>
    <name evidence="2" type="ORF">COCHEDRAFT_1151369</name>
</gene>
<protein>
    <submittedName>
        <fullName evidence="2">Uncharacterized protein</fullName>
    </submittedName>
</protein>
<dbReference type="Proteomes" id="UP000016936">
    <property type="component" value="Unassembled WGS sequence"/>
</dbReference>
<dbReference type="AlphaFoldDB" id="M2VCN6"/>
<organism evidence="2 3">
    <name type="scientific">Cochliobolus heterostrophus (strain C5 / ATCC 48332 / race O)</name>
    <name type="common">Southern corn leaf blight fungus</name>
    <name type="synonym">Bipolaris maydis</name>
    <dbReference type="NCBI Taxonomy" id="701091"/>
    <lineage>
        <taxon>Eukaryota</taxon>
        <taxon>Fungi</taxon>
        <taxon>Dikarya</taxon>
        <taxon>Ascomycota</taxon>
        <taxon>Pezizomycotina</taxon>
        <taxon>Dothideomycetes</taxon>
        <taxon>Pleosporomycetidae</taxon>
        <taxon>Pleosporales</taxon>
        <taxon>Pleosporineae</taxon>
        <taxon>Pleosporaceae</taxon>
        <taxon>Bipolaris</taxon>
    </lineage>
</organism>
<feature type="region of interest" description="Disordered" evidence="1">
    <location>
        <begin position="74"/>
        <end position="107"/>
    </location>
</feature>
<dbReference type="HOGENOM" id="CLU_142949_0_0_1"/>
<accession>M2VCN6</accession>